<proteinExistence type="predicted"/>
<accession>A0A8W8IUR0</accession>
<reference evidence="3" key="1">
    <citation type="submission" date="2022-08" db="UniProtKB">
        <authorList>
            <consortium name="EnsemblMetazoa"/>
        </authorList>
    </citation>
    <scope>IDENTIFICATION</scope>
    <source>
        <strain evidence="3">05x7-T-G4-1.051#20</strain>
    </source>
</reference>
<sequence length="302" mass="33388">MESENSVTFRKRLKLSLLAIIQMPRMHSSSTQCCLCVVGVFMFLMGIIMVSTGVCLILNYGYFDNALFPPELQSQEGKRTVGIILTVSGFAAVFISVLVSSIYLCSRSKTPSVHSDELNNIPNSGRKSSAGSRNKVASSDANTSTGKHKQSSHSTKSQNKSKDMHSTAVPRARHPRKRKKQKQRIMQRSKLEGIQEADAISRKFSEKDINVTEDVDSQKDSQEREFVAYEMQEEVFIASEHKVSSSNSVGSCDDLPQVDNPSFSDMPKAKDDFDRSSTSSGFTGSEQTDSLHKVEGSMDHPV</sequence>
<dbReference type="EnsemblMetazoa" id="G1594.4">
    <property type="protein sequence ID" value="G1594.4:cds"/>
    <property type="gene ID" value="G1594"/>
</dbReference>
<keyword evidence="2" id="KW-0812">Transmembrane</keyword>
<feature type="transmembrane region" description="Helical" evidence="2">
    <location>
        <begin position="83"/>
        <end position="105"/>
    </location>
</feature>
<protein>
    <submittedName>
        <fullName evidence="3">Uncharacterized protein</fullName>
    </submittedName>
</protein>
<feature type="compositionally biased region" description="Basic residues" evidence="1">
    <location>
        <begin position="171"/>
        <end position="187"/>
    </location>
</feature>
<feature type="compositionally biased region" description="Polar residues" evidence="1">
    <location>
        <begin position="276"/>
        <end position="288"/>
    </location>
</feature>
<evidence type="ECO:0000313" key="4">
    <source>
        <dbReference type="Proteomes" id="UP000005408"/>
    </source>
</evidence>
<keyword evidence="2" id="KW-0472">Membrane</keyword>
<feature type="region of interest" description="Disordered" evidence="1">
    <location>
        <begin position="110"/>
        <end position="197"/>
    </location>
</feature>
<feature type="transmembrane region" description="Helical" evidence="2">
    <location>
        <begin position="33"/>
        <end position="63"/>
    </location>
</feature>
<organism evidence="3 4">
    <name type="scientific">Magallana gigas</name>
    <name type="common">Pacific oyster</name>
    <name type="synonym">Crassostrea gigas</name>
    <dbReference type="NCBI Taxonomy" id="29159"/>
    <lineage>
        <taxon>Eukaryota</taxon>
        <taxon>Metazoa</taxon>
        <taxon>Spiralia</taxon>
        <taxon>Lophotrochozoa</taxon>
        <taxon>Mollusca</taxon>
        <taxon>Bivalvia</taxon>
        <taxon>Autobranchia</taxon>
        <taxon>Pteriomorphia</taxon>
        <taxon>Ostreida</taxon>
        <taxon>Ostreoidea</taxon>
        <taxon>Ostreidae</taxon>
        <taxon>Magallana</taxon>
    </lineage>
</organism>
<evidence type="ECO:0000256" key="2">
    <source>
        <dbReference type="SAM" id="Phobius"/>
    </source>
</evidence>
<evidence type="ECO:0000256" key="1">
    <source>
        <dbReference type="SAM" id="MobiDB-lite"/>
    </source>
</evidence>
<dbReference type="Proteomes" id="UP000005408">
    <property type="component" value="Unassembled WGS sequence"/>
</dbReference>
<feature type="region of interest" description="Disordered" evidence="1">
    <location>
        <begin position="241"/>
        <end position="302"/>
    </location>
</feature>
<name>A0A8W8IUR0_MAGGI</name>
<feature type="compositionally biased region" description="Basic and acidic residues" evidence="1">
    <location>
        <begin position="289"/>
        <end position="302"/>
    </location>
</feature>
<keyword evidence="2" id="KW-1133">Transmembrane helix</keyword>
<dbReference type="EnsemblMetazoa" id="G1594.3">
    <property type="protein sequence ID" value="G1594.3:cds"/>
    <property type="gene ID" value="G1594"/>
</dbReference>
<keyword evidence="4" id="KW-1185">Reference proteome</keyword>
<dbReference type="AlphaFoldDB" id="A0A8W8IUR0"/>
<feature type="compositionally biased region" description="Polar residues" evidence="1">
    <location>
        <begin position="110"/>
        <end position="142"/>
    </location>
</feature>
<evidence type="ECO:0000313" key="3">
    <source>
        <dbReference type="EnsemblMetazoa" id="G1594.4:cds"/>
    </source>
</evidence>